<evidence type="ECO:0000313" key="3">
    <source>
        <dbReference type="EMBL" id="SDD23765.1"/>
    </source>
</evidence>
<evidence type="ECO:0000256" key="2">
    <source>
        <dbReference type="SAM" id="SignalP"/>
    </source>
</evidence>
<organism evidence="3 4">
    <name type="scientific">Niabella drilacis (strain DSM 25811 / CCM 8410 / CCUG 62505 / LMG 26954 / E90)</name>
    <dbReference type="NCBI Taxonomy" id="1285928"/>
    <lineage>
        <taxon>Bacteria</taxon>
        <taxon>Pseudomonadati</taxon>
        <taxon>Bacteroidota</taxon>
        <taxon>Chitinophagia</taxon>
        <taxon>Chitinophagales</taxon>
        <taxon>Chitinophagaceae</taxon>
        <taxon>Niabella</taxon>
    </lineage>
</organism>
<dbReference type="RefSeq" id="WP_090390703.1">
    <property type="nucleotide sequence ID" value="NZ_FMZO01000007.1"/>
</dbReference>
<feature type="signal peptide" evidence="2">
    <location>
        <begin position="1"/>
        <end position="20"/>
    </location>
</feature>
<keyword evidence="2" id="KW-0732">Signal</keyword>
<dbReference type="Proteomes" id="UP000198757">
    <property type="component" value="Unassembled WGS sequence"/>
</dbReference>
<dbReference type="AlphaFoldDB" id="A0A1G6T5Y9"/>
<reference evidence="4" key="1">
    <citation type="submission" date="2016-10" db="EMBL/GenBank/DDBJ databases">
        <authorList>
            <person name="Varghese N."/>
            <person name="Submissions S."/>
        </authorList>
    </citation>
    <scope>NUCLEOTIDE SEQUENCE [LARGE SCALE GENOMIC DNA]</scope>
    <source>
        <strain evidence="4">DSM 25811 / CCM 8410 / LMG 26954 / E90</strain>
    </source>
</reference>
<evidence type="ECO:0000313" key="4">
    <source>
        <dbReference type="Proteomes" id="UP000198757"/>
    </source>
</evidence>
<feature type="transmembrane region" description="Helical" evidence="1">
    <location>
        <begin position="47"/>
        <end position="69"/>
    </location>
</feature>
<protein>
    <submittedName>
        <fullName evidence="3">Uncharacterized protein</fullName>
    </submittedName>
</protein>
<feature type="chain" id="PRO_5011614516" evidence="2">
    <location>
        <begin position="21"/>
        <end position="85"/>
    </location>
</feature>
<keyword evidence="1" id="KW-0812">Transmembrane</keyword>
<name>A0A1G6T5Y9_NIADE</name>
<dbReference type="STRING" id="1285928.SAMN04487894_10785"/>
<keyword evidence="1" id="KW-1133">Transmembrane helix</keyword>
<gene>
    <name evidence="3" type="ORF">SAMN04487894_10785</name>
</gene>
<accession>A0A1G6T5Y9</accession>
<dbReference type="PROSITE" id="PS51257">
    <property type="entry name" value="PROKAR_LIPOPROTEIN"/>
    <property type="match status" value="1"/>
</dbReference>
<sequence length="85" mass="9492">MKRCILLFCNFFGPGSIAMACTVCERRQPELLRGISHGAGPESRWDLWIVAVVAAVVAVSLFFSVKWILRPGETSADHIKRSIFK</sequence>
<dbReference type="EMBL" id="FMZO01000007">
    <property type="protein sequence ID" value="SDD23765.1"/>
    <property type="molecule type" value="Genomic_DNA"/>
</dbReference>
<evidence type="ECO:0000256" key="1">
    <source>
        <dbReference type="SAM" id="Phobius"/>
    </source>
</evidence>
<proteinExistence type="predicted"/>
<keyword evidence="1" id="KW-0472">Membrane</keyword>
<dbReference type="OrthoDB" id="678322at2"/>
<keyword evidence="4" id="KW-1185">Reference proteome</keyword>